<dbReference type="Proteomes" id="UP000325372">
    <property type="component" value="Unassembled WGS sequence"/>
</dbReference>
<protein>
    <submittedName>
        <fullName evidence="2">Tetratricopeptide repeat protein</fullName>
    </submittedName>
</protein>
<dbReference type="RefSeq" id="WP_150863335.1">
    <property type="nucleotide sequence ID" value="NZ_VYXP01000003.1"/>
</dbReference>
<dbReference type="PROSITE" id="PS50293">
    <property type="entry name" value="TPR_REGION"/>
    <property type="match status" value="1"/>
</dbReference>
<dbReference type="CDD" id="cd02440">
    <property type="entry name" value="AdoMet_MTases"/>
    <property type="match status" value="1"/>
</dbReference>
<evidence type="ECO:0000313" key="2">
    <source>
        <dbReference type="EMBL" id="KAA9132626.1"/>
    </source>
</evidence>
<dbReference type="SUPFAM" id="SSF53335">
    <property type="entry name" value="S-adenosyl-L-methionine-dependent methyltransferases"/>
    <property type="match status" value="1"/>
</dbReference>
<feature type="repeat" description="TPR" evidence="1">
    <location>
        <begin position="137"/>
        <end position="170"/>
    </location>
</feature>
<dbReference type="GO" id="GO:0006493">
    <property type="term" value="P:protein O-linked glycosylation"/>
    <property type="evidence" value="ECO:0007669"/>
    <property type="project" value="InterPro"/>
</dbReference>
<sequence>MNIAIEDAIRLHQQSHLEEAERAYAKMLETDDRNVDALHYLGVLRHQRGASQEAIDLVGRALALNPHYIDAHVNLGNIHRETGNDEAARDCYARALELDPNHAGALGNLGTVLNTGGDLREAYAAGRRAVELDPDAAGHWVNLGSTLLNGGQLTAAMDCFRAAIERSPHLTGAYIGLCRALYTLECREGYSIKHRKELADVYRRWLAEHPDSSFAGFMLAACEGQDDLERCPDEFVRASFDDFARHFERKLEKLEYCVPSLIEGALRETTGPKRYSRILDAGCGTGLCAPFLREWGDHLVGVDLSSGMLAEAARRQVYDQLLEDELTRYLESGPAPFDLVVCADTLCYFGDLHRIIQALGSVLAPGGRLLFTVERSEHQGPAGERVLSSGRFAHREDHVLQCLDKAGLHPVQARPDRLRNEGGQPVMGLLVDAYPSQKLK</sequence>
<keyword evidence="3" id="KW-1185">Reference proteome</keyword>
<dbReference type="PANTHER" id="PTHR44366">
    <property type="entry name" value="UDP-N-ACETYLGLUCOSAMINE--PEPTIDE N-ACETYLGLUCOSAMINYLTRANSFERASE 110 KDA SUBUNIT"/>
    <property type="match status" value="1"/>
</dbReference>
<dbReference type="InterPro" id="IPR029063">
    <property type="entry name" value="SAM-dependent_MTases_sf"/>
</dbReference>
<organism evidence="2 3">
    <name type="scientific">Marinihelvus fidelis</name>
    <dbReference type="NCBI Taxonomy" id="2613842"/>
    <lineage>
        <taxon>Bacteria</taxon>
        <taxon>Pseudomonadati</taxon>
        <taxon>Pseudomonadota</taxon>
        <taxon>Gammaproteobacteria</taxon>
        <taxon>Chromatiales</taxon>
        <taxon>Wenzhouxiangellaceae</taxon>
        <taxon>Marinihelvus</taxon>
    </lineage>
</organism>
<dbReference type="Pfam" id="PF14559">
    <property type="entry name" value="TPR_19"/>
    <property type="match status" value="1"/>
</dbReference>
<dbReference type="Pfam" id="PF13489">
    <property type="entry name" value="Methyltransf_23"/>
    <property type="match status" value="1"/>
</dbReference>
<dbReference type="Gene3D" id="1.25.40.10">
    <property type="entry name" value="Tetratricopeptide repeat domain"/>
    <property type="match status" value="3"/>
</dbReference>
<dbReference type="SUPFAM" id="SSF48452">
    <property type="entry name" value="TPR-like"/>
    <property type="match status" value="1"/>
</dbReference>
<comment type="caution">
    <text evidence="2">The sequence shown here is derived from an EMBL/GenBank/DDBJ whole genome shotgun (WGS) entry which is preliminary data.</text>
</comment>
<name>A0A5N0TFH4_9GAMM</name>
<accession>A0A5N0TFH4</accession>
<reference evidence="2 3" key="1">
    <citation type="submission" date="2019-09" db="EMBL/GenBank/DDBJ databases">
        <title>Wenzhouxiangella sp. Genome sequencing and assembly.</title>
        <authorList>
            <person name="Zhang R."/>
        </authorList>
    </citation>
    <scope>NUCLEOTIDE SEQUENCE [LARGE SCALE GENOMIC DNA]</scope>
    <source>
        <strain evidence="2 3">W260</strain>
    </source>
</reference>
<feature type="repeat" description="TPR" evidence="1">
    <location>
        <begin position="103"/>
        <end position="136"/>
    </location>
</feature>
<dbReference type="AlphaFoldDB" id="A0A5N0TFH4"/>
<dbReference type="EMBL" id="VYXP01000003">
    <property type="protein sequence ID" value="KAA9132626.1"/>
    <property type="molecule type" value="Genomic_DNA"/>
</dbReference>
<dbReference type="Gene3D" id="3.40.50.150">
    <property type="entry name" value="Vaccinia Virus protein VP39"/>
    <property type="match status" value="1"/>
</dbReference>
<gene>
    <name evidence="2" type="ORF">F3N42_05250</name>
</gene>
<proteinExistence type="predicted"/>
<dbReference type="PANTHER" id="PTHR44366:SF1">
    <property type="entry name" value="UDP-N-ACETYLGLUCOSAMINE--PEPTIDE N-ACETYLGLUCOSAMINYLTRANSFERASE 110 KDA SUBUNIT"/>
    <property type="match status" value="1"/>
</dbReference>
<feature type="repeat" description="TPR" evidence="1">
    <location>
        <begin position="69"/>
        <end position="102"/>
    </location>
</feature>
<dbReference type="InterPro" id="IPR037919">
    <property type="entry name" value="OGT"/>
</dbReference>
<dbReference type="InterPro" id="IPR011990">
    <property type="entry name" value="TPR-like_helical_dom_sf"/>
</dbReference>
<dbReference type="InterPro" id="IPR019734">
    <property type="entry name" value="TPR_rpt"/>
</dbReference>
<evidence type="ECO:0000313" key="3">
    <source>
        <dbReference type="Proteomes" id="UP000325372"/>
    </source>
</evidence>
<dbReference type="GO" id="GO:0097363">
    <property type="term" value="F:protein O-acetylglucosaminyltransferase activity"/>
    <property type="evidence" value="ECO:0007669"/>
    <property type="project" value="TreeGrafter"/>
</dbReference>
<keyword evidence="1" id="KW-0802">TPR repeat</keyword>
<evidence type="ECO:0000256" key="1">
    <source>
        <dbReference type="PROSITE-ProRule" id="PRU00339"/>
    </source>
</evidence>
<dbReference type="SMART" id="SM00028">
    <property type="entry name" value="TPR"/>
    <property type="match status" value="4"/>
</dbReference>
<dbReference type="PROSITE" id="PS50005">
    <property type="entry name" value="TPR"/>
    <property type="match status" value="4"/>
</dbReference>
<feature type="repeat" description="TPR" evidence="1">
    <location>
        <begin position="35"/>
        <end position="68"/>
    </location>
</feature>
<dbReference type="Pfam" id="PF13432">
    <property type="entry name" value="TPR_16"/>
    <property type="match status" value="1"/>
</dbReference>